<dbReference type="AlphaFoldDB" id="A0A5K8AJS0"/>
<dbReference type="SUPFAM" id="SSF53850">
    <property type="entry name" value="Periplasmic binding protein-like II"/>
    <property type="match status" value="1"/>
</dbReference>
<gene>
    <name evidence="2" type="ORF">DSCOOX_60280</name>
</gene>
<evidence type="ECO:0000313" key="3">
    <source>
        <dbReference type="Proteomes" id="UP000422108"/>
    </source>
</evidence>
<keyword evidence="3" id="KW-1185">Reference proteome</keyword>
<accession>A0A5K8AJS0</accession>
<evidence type="ECO:0000256" key="1">
    <source>
        <dbReference type="SAM" id="SignalP"/>
    </source>
</evidence>
<dbReference type="EMBL" id="AP021879">
    <property type="protein sequence ID" value="BBO92848.1"/>
    <property type="molecule type" value="Genomic_DNA"/>
</dbReference>
<evidence type="ECO:0000313" key="2">
    <source>
        <dbReference type="EMBL" id="BBO92848.1"/>
    </source>
</evidence>
<name>A0A5K8AJS0_9BACT</name>
<dbReference type="RefSeq" id="WP_155313533.1">
    <property type="nucleotide sequence ID" value="NZ_AP021879.1"/>
</dbReference>
<feature type="chain" id="PRO_5024295723" description="PBP domain-containing protein" evidence="1">
    <location>
        <begin position="25"/>
        <end position="467"/>
    </location>
</feature>
<proteinExistence type="predicted"/>
<organism evidence="2 3">
    <name type="scientific">Desulfosarcina ovata subsp. ovata</name>
    <dbReference type="NCBI Taxonomy" id="2752305"/>
    <lineage>
        <taxon>Bacteria</taxon>
        <taxon>Pseudomonadati</taxon>
        <taxon>Thermodesulfobacteriota</taxon>
        <taxon>Desulfobacteria</taxon>
        <taxon>Desulfobacterales</taxon>
        <taxon>Desulfosarcinaceae</taxon>
        <taxon>Desulfosarcina</taxon>
    </lineage>
</organism>
<reference evidence="2 3" key="1">
    <citation type="submission" date="2019-11" db="EMBL/GenBank/DDBJ databases">
        <title>Comparative genomics of hydrocarbon-degrading Desulfosarcina strains.</title>
        <authorList>
            <person name="Watanabe M."/>
            <person name="Kojima H."/>
            <person name="Fukui M."/>
        </authorList>
    </citation>
    <scope>NUCLEOTIDE SEQUENCE [LARGE SCALE GENOMIC DNA]</scope>
    <source>
        <strain evidence="3">oXyS1</strain>
    </source>
</reference>
<sequence length="467" mass="49579">MFKKVVKGALIGAAAFMIAAPAQATIEIHLFGASAQYKFWTSAAPEFLASPSGADCQGIVQHALKEDVTDTDTLINPDGATPVDTRDAGAAQGFDCQGTGEHVVITYTTFASIAGIQAVKGSTAFDNCANGEAAVPDWDNSDGDNASITWGTYPAAAGTVDDLTCKDITIGASDVAGETFGQESHGELYGPDTSGGWYDSYANPEDTTGLDNCQPIIVPFSFYAHKDTAINSTVDLEALYAGVCDPELFGWWDTTILPGSITGNMTRLMATLIFAGHINNWADFGYSAQAITACMRHAGSGTHATLDADVFRGDAVLAKTEVLPGSFAYMGGATPVVYFNKGSSDMMSCIDTVGAGAVGYADSDKNGGAPDGSDKNTNIVRLTYMGADGNAHWVKYGVYDFWSAQWLYWDENESTEVKEKIAELCAYASEGDNIPCSRKEFWVAGGDMRVYKADDFTWPKKTGNYAP</sequence>
<keyword evidence="1" id="KW-0732">Signal</keyword>
<feature type="signal peptide" evidence="1">
    <location>
        <begin position="1"/>
        <end position="24"/>
    </location>
</feature>
<dbReference type="Proteomes" id="UP000422108">
    <property type="component" value="Chromosome"/>
</dbReference>
<evidence type="ECO:0008006" key="4">
    <source>
        <dbReference type="Google" id="ProtNLM"/>
    </source>
</evidence>
<protein>
    <recommendedName>
        <fullName evidence="4">PBP domain-containing protein</fullName>
    </recommendedName>
</protein>
<dbReference type="Gene3D" id="3.40.190.10">
    <property type="entry name" value="Periplasmic binding protein-like II"/>
    <property type="match status" value="1"/>
</dbReference>